<sequence length="142" mass="15949">MRLVVLARHKTLLGRVREGLPARKGWEMWTLTASARHNLRASREGQAQAQLILILLPTISSDLPMPLSSQHNTVRRSPPVHLLSQCQHMRCHAARASLRSSGVAQLRKARAAHRWPSDIPPSSLRLLGSLWRRSALLVISRL</sequence>
<dbReference type="AlphaFoldDB" id="A0A165IPD6"/>
<proteinExistence type="predicted"/>
<evidence type="ECO:0000313" key="1">
    <source>
        <dbReference type="EMBL" id="KZT60833.1"/>
    </source>
</evidence>
<name>A0A165IPD6_9BASI</name>
<protein>
    <submittedName>
        <fullName evidence="1">Uncharacterized protein</fullName>
    </submittedName>
</protein>
<dbReference type="EMBL" id="KV423928">
    <property type="protein sequence ID" value="KZT60833.1"/>
    <property type="molecule type" value="Genomic_DNA"/>
</dbReference>
<accession>A0A165IPD6</accession>
<evidence type="ECO:0000313" key="2">
    <source>
        <dbReference type="Proteomes" id="UP000076842"/>
    </source>
</evidence>
<dbReference type="InParanoid" id="A0A165IPD6"/>
<dbReference type="Proteomes" id="UP000076842">
    <property type="component" value="Unassembled WGS sequence"/>
</dbReference>
<reference evidence="1 2" key="1">
    <citation type="journal article" date="2016" name="Mol. Biol. Evol.">
        <title>Comparative Genomics of Early-Diverging Mushroom-Forming Fungi Provides Insights into the Origins of Lignocellulose Decay Capabilities.</title>
        <authorList>
            <person name="Nagy L.G."/>
            <person name="Riley R."/>
            <person name="Tritt A."/>
            <person name="Adam C."/>
            <person name="Daum C."/>
            <person name="Floudas D."/>
            <person name="Sun H."/>
            <person name="Yadav J.S."/>
            <person name="Pangilinan J."/>
            <person name="Larsson K.H."/>
            <person name="Matsuura K."/>
            <person name="Barry K."/>
            <person name="Labutti K."/>
            <person name="Kuo R."/>
            <person name="Ohm R.A."/>
            <person name="Bhattacharya S.S."/>
            <person name="Shirouzu T."/>
            <person name="Yoshinaga Y."/>
            <person name="Martin F.M."/>
            <person name="Grigoriev I.V."/>
            <person name="Hibbett D.S."/>
        </authorList>
    </citation>
    <scope>NUCLEOTIDE SEQUENCE [LARGE SCALE GENOMIC DNA]</scope>
    <source>
        <strain evidence="1 2">HHB12733</strain>
    </source>
</reference>
<keyword evidence="2" id="KW-1185">Reference proteome</keyword>
<organism evidence="1 2">
    <name type="scientific">Calocera cornea HHB12733</name>
    <dbReference type="NCBI Taxonomy" id="1353952"/>
    <lineage>
        <taxon>Eukaryota</taxon>
        <taxon>Fungi</taxon>
        <taxon>Dikarya</taxon>
        <taxon>Basidiomycota</taxon>
        <taxon>Agaricomycotina</taxon>
        <taxon>Dacrymycetes</taxon>
        <taxon>Dacrymycetales</taxon>
        <taxon>Dacrymycetaceae</taxon>
        <taxon>Calocera</taxon>
    </lineage>
</organism>
<gene>
    <name evidence="1" type="ORF">CALCODRAFT_85893</name>
</gene>